<evidence type="ECO:0000313" key="5">
    <source>
        <dbReference type="Proteomes" id="UP000006512"/>
    </source>
</evidence>
<dbReference type="STRING" id="715226.ABI_14200"/>
<feature type="signal peptide" evidence="1">
    <location>
        <begin position="1"/>
        <end position="21"/>
    </location>
</feature>
<sequence length="477" mass="51927">MKRLAAILTAATLCFAGTAAAEAVKQRVVVLTDIENEPDDSESMVRLLVYSNEIDVEAIVATTSVHMKNRVAPESLRAIITAYGQVQANLLLHAPGYPTAQALQDRVTQGLPLYGMTGVGKGKDSPGSDRIIALLDTPDNRPLWVSVWGGANTLAQALYKLRETRSPAEVKRLVAKLRVYTISDQDDSGIWMRKTFPDLFYIVSPGGYGNATWSGIMHVEAGFDNTEISNAWLGANIQQGHGPLGAMYPDVAYGMEGDTPSFLALIPNGLNVPDHPEWGGWGGRYELYVPKLADTDPKGFNGGMAIEQEPRPIWSNAVDTYTPFVASDFGRAVRPSDKSATGYKTTVWRWRKDFQNDFAARMDWTIRPYAKANHPPVVALGHADHLTVKSGERFTLSAAGSRDPDGDNLSYLWFHYPEAGSLKTPIAIAGAENIYAVPVVAPQVSKAETAHFIVKVTDKGAPALTRYARVIVTITPN</sequence>
<evidence type="ECO:0000259" key="2">
    <source>
        <dbReference type="Pfam" id="PF07632"/>
    </source>
</evidence>
<dbReference type="InterPro" id="IPR013783">
    <property type="entry name" value="Ig-like_fold"/>
</dbReference>
<evidence type="ECO:0008006" key="6">
    <source>
        <dbReference type="Google" id="ProtNLM"/>
    </source>
</evidence>
<organism evidence="4 5">
    <name type="scientific">Asticcacaulis biprosthecium C19</name>
    <dbReference type="NCBI Taxonomy" id="715226"/>
    <lineage>
        <taxon>Bacteria</taxon>
        <taxon>Pseudomonadati</taxon>
        <taxon>Pseudomonadota</taxon>
        <taxon>Alphaproteobacteria</taxon>
        <taxon>Caulobacterales</taxon>
        <taxon>Caulobacteraceae</taxon>
        <taxon>Asticcacaulis</taxon>
    </lineage>
</organism>
<dbReference type="Gene3D" id="2.60.40.10">
    <property type="entry name" value="Immunoglobulins"/>
    <property type="match status" value="1"/>
</dbReference>
<proteinExistence type="predicted"/>
<dbReference type="OrthoDB" id="253051at2"/>
<feature type="chain" id="PRO_5003314143" description="DUF1593 domain-containing protein" evidence="1">
    <location>
        <begin position="22"/>
        <end position="477"/>
    </location>
</feature>
<dbReference type="Pfam" id="PF07632">
    <property type="entry name" value="Sde182_NH-like"/>
    <property type="match status" value="1"/>
</dbReference>
<protein>
    <recommendedName>
        <fullName evidence="6">DUF1593 domain-containing protein</fullName>
    </recommendedName>
</protein>
<dbReference type="HOGENOM" id="CLU_029266_0_0_5"/>
<evidence type="ECO:0000313" key="4">
    <source>
        <dbReference type="EMBL" id="EGF92981.1"/>
    </source>
</evidence>
<dbReference type="Proteomes" id="UP000006512">
    <property type="component" value="Unassembled WGS sequence"/>
</dbReference>
<dbReference type="InterPro" id="IPR036452">
    <property type="entry name" value="Ribo_hydro-like"/>
</dbReference>
<reference evidence="5" key="1">
    <citation type="submission" date="2011-03" db="EMBL/GenBank/DDBJ databases">
        <title>Draft genome sequence of Brevundimonas diminuta.</title>
        <authorList>
            <person name="Brown P.J.B."/>
            <person name="Buechlein A."/>
            <person name="Hemmerich C."/>
            <person name="Brun Y.V."/>
        </authorList>
    </citation>
    <scope>NUCLEOTIDE SEQUENCE [LARGE SCALE GENOMIC DNA]</scope>
    <source>
        <strain evidence="5">C19</strain>
    </source>
</reference>
<dbReference type="EMBL" id="GL883077">
    <property type="protein sequence ID" value="EGF92981.1"/>
    <property type="molecule type" value="Genomic_DNA"/>
</dbReference>
<keyword evidence="1" id="KW-0732">Signal</keyword>
<dbReference type="GO" id="GO:0016799">
    <property type="term" value="F:hydrolase activity, hydrolyzing N-glycosyl compounds"/>
    <property type="evidence" value="ECO:0007669"/>
    <property type="project" value="InterPro"/>
</dbReference>
<dbReference type="RefSeq" id="WP_006272166.1">
    <property type="nucleotide sequence ID" value="NZ_GL883077.1"/>
</dbReference>
<name>F4QIJ2_9CAUL</name>
<dbReference type="Pfam" id="PF21027">
    <property type="entry name" value="Sde0182_C"/>
    <property type="match status" value="1"/>
</dbReference>
<accession>F4QIJ2</accession>
<dbReference type="InterPro" id="IPR048527">
    <property type="entry name" value="Sde182_C"/>
</dbReference>
<feature type="domain" description="Cellulose-binding Sde182 C-terminal" evidence="3">
    <location>
        <begin position="394"/>
        <end position="474"/>
    </location>
</feature>
<dbReference type="eggNOG" id="COG5297">
    <property type="taxonomic scope" value="Bacteria"/>
</dbReference>
<dbReference type="AlphaFoldDB" id="F4QIJ2"/>
<gene>
    <name evidence="4" type="ORF">ABI_14200</name>
</gene>
<dbReference type="SUPFAM" id="SSF53590">
    <property type="entry name" value="Nucleoside hydrolase"/>
    <property type="match status" value="1"/>
</dbReference>
<keyword evidence="5" id="KW-1185">Reference proteome</keyword>
<evidence type="ECO:0000259" key="3">
    <source>
        <dbReference type="Pfam" id="PF21027"/>
    </source>
</evidence>
<dbReference type="Gene3D" id="3.90.245.10">
    <property type="entry name" value="Ribonucleoside hydrolase-like"/>
    <property type="match status" value="1"/>
</dbReference>
<dbReference type="InterPro" id="IPR011483">
    <property type="entry name" value="Sde182_NH-like"/>
</dbReference>
<feature type="domain" description="Cellulose-binding Sde182 nucleoside hydrolase-like" evidence="2">
    <location>
        <begin position="27"/>
        <end position="285"/>
    </location>
</feature>
<evidence type="ECO:0000256" key="1">
    <source>
        <dbReference type="SAM" id="SignalP"/>
    </source>
</evidence>